<keyword evidence="8" id="KW-1185">Reference proteome</keyword>
<comment type="subcellular location">
    <subcellularLocation>
        <location evidence="1">Membrane</location>
    </subcellularLocation>
</comment>
<organism evidence="7 8">
    <name type="scientific">Periophthalmus magnuspinnatus</name>
    <dbReference type="NCBI Taxonomy" id="409849"/>
    <lineage>
        <taxon>Eukaryota</taxon>
        <taxon>Metazoa</taxon>
        <taxon>Chordata</taxon>
        <taxon>Craniata</taxon>
        <taxon>Vertebrata</taxon>
        <taxon>Euteleostomi</taxon>
        <taxon>Actinopterygii</taxon>
        <taxon>Neopterygii</taxon>
        <taxon>Teleostei</taxon>
        <taxon>Neoteleostei</taxon>
        <taxon>Acanthomorphata</taxon>
        <taxon>Gobiaria</taxon>
        <taxon>Gobiiformes</taxon>
        <taxon>Gobioidei</taxon>
        <taxon>Gobiidae</taxon>
        <taxon>Oxudercinae</taxon>
        <taxon>Periophthalmus</taxon>
    </lineage>
</organism>
<dbReference type="Ensembl" id="ENSPMGT00000011498.1">
    <property type="protein sequence ID" value="ENSPMGP00000010785.1"/>
    <property type="gene ID" value="ENSPMGG00000008629.1"/>
</dbReference>
<keyword evidence="5 6" id="KW-0472">Membrane</keyword>
<dbReference type="Proteomes" id="UP000261520">
    <property type="component" value="Unplaced"/>
</dbReference>
<keyword evidence="3 6" id="KW-0812">Transmembrane</keyword>
<dbReference type="PANTHER" id="PTHR13999">
    <property type="entry name" value="INTERFERON INDUCIBLE TRANSMEMBRANE PROTEIN"/>
    <property type="match status" value="1"/>
</dbReference>
<keyword evidence="4 6" id="KW-1133">Transmembrane helix</keyword>
<evidence type="ECO:0000313" key="7">
    <source>
        <dbReference type="Ensembl" id="ENSPMGP00000010785.1"/>
    </source>
</evidence>
<dbReference type="InterPro" id="IPR051517">
    <property type="entry name" value="IFITM_antiviral_protein"/>
</dbReference>
<dbReference type="InterPro" id="IPR007593">
    <property type="entry name" value="CD225/Dispanin_fam"/>
</dbReference>
<protein>
    <submittedName>
        <fullName evidence="7">Uncharacterized protein</fullName>
    </submittedName>
</protein>
<evidence type="ECO:0000256" key="4">
    <source>
        <dbReference type="ARBA" id="ARBA00022989"/>
    </source>
</evidence>
<accession>A0A3B4A1Z0</accession>
<evidence type="ECO:0000313" key="8">
    <source>
        <dbReference type="Proteomes" id="UP000261520"/>
    </source>
</evidence>
<reference evidence="7" key="2">
    <citation type="submission" date="2025-09" db="UniProtKB">
        <authorList>
            <consortium name="Ensembl"/>
        </authorList>
    </citation>
    <scope>IDENTIFICATION</scope>
</reference>
<feature type="transmembrane region" description="Helical" evidence="6">
    <location>
        <begin position="36"/>
        <end position="57"/>
    </location>
</feature>
<evidence type="ECO:0000256" key="2">
    <source>
        <dbReference type="ARBA" id="ARBA00006843"/>
    </source>
</evidence>
<evidence type="ECO:0000256" key="6">
    <source>
        <dbReference type="SAM" id="Phobius"/>
    </source>
</evidence>
<reference evidence="7" key="1">
    <citation type="submission" date="2025-08" db="UniProtKB">
        <authorList>
            <consortium name="Ensembl"/>
        </authorList>
    </citation>
    <scope>IDENTIFICATION</scope>
</reference>
<sequence length="133" mass="15044">TQKNTKEITFLLVVFCHRGAPLSYIYIRSTMPKDHIIWSLCCFLYFNPCCLGLAALICSVKARDRKLLGDIEAARKHGSTAQTLNIISTVFFCIFILIMVIVVAVLVAQRKRAGPITQRSMDRNHPLLSLFPF</sequence>
<evidence type="ECO:0000256" key="3">
    <source>
        <dbReference type="ARBA" id="ARBA00022692"/>
    </source>
</evidence>
<evidence type="ECO:0000256" key="1">
    <source>
        <dbReference type="ARBA" id="ARBA00004370"/>
    </source>
</evidence>
<dbReference type="Pfam" id="PF04505">
    <property type="entry name" value="CD225"/>
    <property type="match status" value="1"/>
</dbReference>
<feature type="transmembrane region" description="Helical" evidence="6">
    <location>
        <begin position="86"/>
        <end position="108"/>
    </location>
</feature>
<name>A0A3B4A1Z0_9GOBI</name>
<evidence type="ECO:0000256" key="5">
    <source>
        <dbReference type="ARBA" id="ARBA00023136"/>
    </source>
</evidence>
<dbReference type="PANTHER" id="PTHR13999:SF31">
    <property type="entry name" value="IFITM1-RELATED"/>
    <property type="match status" value="1"/>
</dbReference>
<comment type="similarity">
    <text evidence="2">Belongs to the CD225/Dispanin family.</text>
</comment>
<dbReference type="GO" id="GO:0005886">
    <property type="term" value="C:plasma membrane"/>
    <property type="evidence" value="ECO:0007669"/>
    <property type="project" value="TreeGrafter"/>
</dbReference>
<dbReference type="AlphaFoldDB" id="A0A3B4A1Z0"/>
<proteinExistence type="inferred from homology"/>